<evidence type="ECO:0000313" key="2">
    <source>
        <dbReference type="EMBL" id="SYV97438.1"/>
    </source>
</evidence>
<protein>
    <recommendedName>
        <fullName evidence="4">Lipoprotein</fullName>
    </recommendedName>
</protein>
<evidence type="ECO:0000313" key="3">
    <source>
        <dbReference type="Proteomes" id="UP000257559"/>
    </source>
</evidence>
<accession>A0A3B0PJH8</accession>
<dbReference type="KEGG" id="medw:NCTC10132_00803"/>
<name>A0A3B0PJH8_9BACT</name>
<dbReference type="AlphaFoldDB" id="A0A3B0PJH8"/>
<dbReference type="PROSITE" id="PS51257">
    <property type="entry name" value="PROKAR_LIPOPROTEIN"/>
    <property type="match status" value="1"/>
</dbReference>
<feature type="compositionally biased region" description="Low complexity" evidence="1">
    <location>
        <begin position="55"/>
        <end position="67"/>
    </location>
</feature>
<dbReference type="Proteomes" id="UP000257559">
    <property type="component" value="Chromosome"/>
</dbReference>
<keyword evidence="3" id="KW-1185">Reference proteome</keyword>
<organism evidence="2 3">
    <name type="scientific">Mycoplasmopsis edwardii</name>
    <dbReference type="NCBI Taxonomy" id="53558"/>
    <lineage>
        <taxon>Bacteria</taxon>
        <taxon>Bacillati</taxon>
        <taxon>Mycoplasmatota</taxon>
        <taxon>Mycoplasmoidales</taxon>
        <taxon>Metamycoplasmataceae</taxon>
        <taxon>Mycoplasmopsis</taxon>
    </lineage>
</organism>
<gene>
    <name evidence="2" type="ORF">NCTC10132_00803</name>
</gene>
<feature type="compositionally biased region" description="Basic and acidic residues" evidence="1">
    <location>
        <begin position="31"/>
        <end position="49"/>
    </location>
</feature>
<feature type="non-terminal residue" evidence="2">
    <location>
        <position position="89"/>
    </location>
</feature>
<reference evidence="3" key="1">
    <citation type="submission" date="2018-06" db="EMBL/GenBank/DDBJ databases">
        <authorList>
            <consortium name="Pathogen Informatics"/>
        </authorList>
    </citation>
    <scope>NUCLEOTIDE SEQUENCE [LARGE SCALE GENOMIC DNA]</scope>
    <source>
        <strain evidence="3">NCTC10132</strain>
    </source>
</reference>
<evidence type="ECO:0008006" key="4">
    <source>
        <dbReference type="Google" id="ProtNLM"/>
    </source>
</evidence>
<proteinExistence type="predicted"/>
<dbReference type="EMBL" id="LS991951">
    <property type="protein sequence ID" value="SYV97438.1"/>
    <property type="molecule type" value="Genomic_DNA"/>
</dbReference>
<sequence>MKIKRLLNLALCSGIIIPTLVVSCSSNKVEIQTEEKEKQRPKTEARYSENKNFTNKLNQNQKSQKNKFTPENMNTIDDYLPIAQVFKVW</sequence>
<evidence type="ECO:0000256" key="1">
    <source>
        <dbReference type="SAM" id="MobiDB-lite"/>
    </source>
</evidence>
<feature type="region of interest" description="Disordered" evidence="1">
    <location>
        <begin position="31"/>
        <end position="70"/>
    </location>
</feature>